<dbReference type="EMBL" id="QHCS01000001">
    <property type="protein sequence ID" value="RHX88669.1"/>
    <property type="molecule type" value="Genomic_DNA"/>
</dbReference>
<reference evidence="2" key="1">
    <citation type="submission" date="2018-05" db="EMBL/GenBank/DDBJ databases">
        <title>Leptospira yasudae sp. nov. and Leptospira stimsonii sp. nov., two pathogenic species of the genus Leptospira isolated from environmental sources.</title>
        <authorList>
            <person name="Casanovas-Massana A."/>
            <person name="Hamond C."/>
            <person name="Santos L.A."/>
            <person name="Hacker K.P."/>
            <person name="Balassiano I."/>
            <person name="Medeiros M.A."/>
            <person name="Reis M.G."/>
            <person name="Ko A.I."/>
            <person name="Wunder E.A."/>
        </authorList>
    </citation>
    <scope>NUCLEOTIDE SEQUENCE [LARGE SCALE GENOMIC DNA]</scope>
    <source>
        <strain evidence="2">AMB6-RJ</strain>
    </source>
</reference>
<evidence type="ECO:0000313" key="2">
    <source>
        <dbReference type="Proteomes" id="UP000266669"/>
    </source>
</evidence>
<evidence type="ECO:0000313" key="1">
    <source>
        <dbReference type="EMBL" id="RHX88669.1"/>
    </source>
</evidence>
<comment type="caution">
    <text evidence="1">The sequence shown here is derived from an EMBL/GenBank/DDBJ whole genome shotgun (WGS) entry which is preliminary data.</text>
</comment>
<name>A0A8B3CVJ1_9LEPT</name>
<organism evidence="1 2">
    <name type="scientific">Leptospira stimsonii</name>
    <dbReference type="NCBI Taxonomy" id="2202203"/>
    <lineage>
        <taxon>Bacteria</taxon>
        <taxon>Pseudomonadati</taxon>
        <taxon>Spirochaetota</taxon>
        <taxon>Spirochaetia</taxon>
        <taxon>Leptospirales</taxon>
        <taxon>Leptospiraceae</taxon>
        <taxon>Leptospira</taxon>
    </lineage>
</organism>
<accession>A0A8B3CVJ1</accession>
<dbReference type="AlphaFoldDB" id="A0A8B3CVJ1"/>
<sequence>MTFLGNRVRRADSGKRCFEKKITERSKGLLLFSPQTYYKKESIRILDGTPDRFSLDREESDFAKAHADLQK</sequence>
<proteinExistence type="predicted"/>
<dbReference type="Proteomes" id="UP000266669">
    <property type="component" value="Unassembled WGS sequence"/>
</dbReference>
<dbReference type="RefSeq" id="WP_118981184.1">
    <property type="nucleotide sequence ID" value="NZ_QHCS01000001.1"/>
</dbReference>
<protein>
    <submittedName>
        <fullName evidence="1">Uncharacterized protein</fullName>
    </submittedName>
</protein>
<gene>
    <name evidence="1" type="ORF">DLM78_07035</name>
</gene>